<dbReference type="InterPro" id="IPR025420">
    <property type="entry name" value="DUF4143"/>
</dbReference>
<keyword evidence="4" id="KW-1185">Reference proteome</keyword>
<organism evidence="3 4">
    <name type="scientific">Pelomonas cellulosilytica</name>
    <dbReference type="NCBI Taxonomy" id="2906762"/>
    <lineage>
        <taxon>Bacteria</taxon>
        <taxon>Pseudomonadati</taxon>
        <taxon>Pseudomonadota</taxon>
        <taxon>Betaproteobacteria</taxon>
        <taxon>Burkholderiales</taxon>
        <taxon>Sphaerotilaceae</taxon>
        <taxon>Roseateles</taxon>
    </lineage>
</organism>
<keyword evidence="3" id="KW-0067">ATP-binding</keyword>
<evidence type="ECO:0000313" key="3">
    <source>
        <dbReference type="EMBL" id="MCE4555579.1"/>
    </source>
</evidence>
<dbReference type="InterPro" id="IPR027417">
    <property type="entry name" value="P-loop_NTPase"/>
</dbReference>
<dbReference type="PANTHER" id="PTHR43566">
    <property type="entry name" value="CONSERVED PROTEIN"/>
    <property type="match status" value="1"/>
</dbReference>
<dbReference type="RefSeq" id="WP_233372596.1">
    <property type="nucleotide sequence ID" value="NZ_JAJTWU010000005.1"/>
</dbReference>
<dbReference type="Pfam" id="PF13173">
    <property type="entry name" value="AAA_14"/>
    <property type="match status" value="1"/>
</dbReference>
<reference evidence="3 4" key="1">
    <citation type="submission" date="2021-12" db="EMBL/GenBank/DDBJ databases">
        <title>Genome seq of P8.</title>
        <authorList>
            <person name="Seo T."/>
        </authorList>
    </citation>
    <scope>NUCLEOTIDE SEQUENCE [LARGE SCALE GENOMIC DNA]</scope>
    <source>
        <strain evidence="3 4">P8</strain>
    </source>
</reference>
<dbReference type="InterPro" id="IPR041682">
    <property type="entry name" value="AAA_14"/>
</dbReference>
<dbReference type="Pfam" id="PF13635">
    <property type="entry name" value="DUF4143"/>
    <property type="match status" value="1"/>
</dbReference>
<feature type="domain" description="AAA" evidence="1">
    <location>
        <begin position="24"/>
        <end position="178"/>
    </location>
</feature>
<protein>
    <submittedName>
        <fullName evidence="3">ATP-binding protein</fullName>
    </submittedName>
</protein>
<comment type="caution">
    <text evidence="3">The sequence shown here is derived from an EMBL/GenBank/DDBJ whole genome shotgun (WGS) entry which is preliminary data.</text>
</comment>
<proteinExistence type="predicted"/>
<feature type="domain" description="DUF4143" evidence="2">
    <location>
        <begin position="222"/>
        <end position="378"/>
    </location>
</feature>
<accession>A0ABS8XS84</accession>
<dbReference type="EMBL" id="JAJTWU010000005">
    <property type="protein sequence ID" value="MCE4555579.1"/>
    <property type="molecule type" value="Genomic_DNA"/>
</dbReference>
<gene>
    <name evidence="3" type="ORF">LXT13_14320</name>
</gene>
<name>A0ABS8XS84_9BURK</name>
<keyword evidence="3" id="KW-0547">Nucleotide-binding</keyword>
<dbReference type="Proteomes" id="UP001200741">
    <property type="component" value="Unassembled WGS sequence"/>
</dbReference>
<evidence type="ECO:0000313" key="4">
    <source>
        <dbReference type="Proteomes" id="UP001200741"/>
    </source>
</evidence>
<dbReference type="SUPFAM" id="SSF52540">
    <property type="entry name" value="P-loop containing nucleoside triphosphate hydrolases"/>
    <property type="match status" value="1"/>
</dbReference>
<dbReference type="GO" id="GO:0005524">
    <property type="term" value="F:ATP binding"/>
    <property type="evidence" value="ECO:0007669"/>
    <property type="project" value="UniProtKB-KW"/>
</dbReference>
<dbReference type="PANTHER" id="PTHR43566:SF1">
    <property type="entry name" value="AAA+ ATPASE DOMAIN-CONTAINING PROTEIN"/>
    <property type="match status" value="1"/>
</dbReference>
<evidence type="ECO:0000259" key="2">
    <source>
        <dbReference type="Pfam" id="PF13635"/>
    </source>
</evidence>
<evidence type="ECO:0000259" key="1">
    <source>
        <dbReference type="Pfam" id="PF13173"/>
    </source>
</evidence>
<sequence>MRKGPFLRDLGPTLARRLAEAPARIQIVAGPRQVGKTTLVDQVVNRSERPPSARTLLNAEPSPLAASSGLDWIQPTRIDEEWLILQWGHAETAAKAWHHSDHPAAKTMPYVLVIDEVQRVPQWSGVVKGLWDRARSLGIPMHVVLLGSAPLLIQSGLTESLLGRYEILRLGHWSFEEMNEAFGLTLEQYLYFGGFPGSASLLGDEARWRSYVRESLILPNIEKDVFEMFRVDKPALLRELFSLGCSYSGQILALDKAGGRLGGAHTQTLTHQLNLLSYAGLLSGLQKYSGQAIRQRRSPPKFMVHNTALMGAMGNYGFAEARADRSHWGRLVESAVGAHLINTADGDTRVHYWRDGDDEVDFILERRGILAAIEVKSNSVESHHRGITEFIRRHPETRKLLVGSEAMPVGEFLRRPAEEWTR</sequence>